<name>A0A2K2HA80_9BACT</name>
<evidence type="ECO:0000313" key="3">
    <source>
        <dbReference type="Proteomes" id="UP000236340"/>
    </source>
</evidence>
<dbReference type="Pfam" id="PF02589">
    <property type="entry name" value="LUD_dom"/>
    <property type="match status" value="1"/>
</dbReference>
<gene>
    <name evidence="2" type="ORF">C2E25_08475</name>
</gene>
<dbReference type="PANTHER" id="PTHR43682">
    <property type="entry name" value="LACTATE UTILIZATION PROTEIN C"/>
    <property type="match status" value="1"/>
</dbReference>
<dbReference type="OrthoDB" id="9794187at2"/>
<sequence length="187" mass="19591">MNETNLIRTFCDAAEAVGAEILRPAGSEQALGMIRELATGPVALPAFPSGERLGLAAGLAGLGIELLTGDLRAGAAAAALGITGVNFALAATGTLVLESTPEPIRLASTLPERHVALLDPKKIIPDLVAATPLLRQFHQQQPQNYLAYITGPSRTADIERVLTIGVHGPKELYILLLEGLSDDPLEM</sequence>
<dbReference type="InterPro" id="IPR003741">
    <property type="entry name" value="LUD_dom"/>
</dbReference>
<dbReference type="EMBL" id="PPFX01000016">
    <property type="protein sequence ID" value="PNU20212.1"/>
    <property type="molecule type" value="Genomic_DNA"/>
</dbReference>
<protein>
    <submittedName>
        <fullName evidence="2">Lactate utilization protein B/C</fullName>
    </submittedName>
</protein>
<comment type="caution">
    <text evidence="2">The sequence shown here is derived from an EMBL/GenBank/DDBJ whole genome shotgun (WGS) entry which is preliminary data.</text>
</comment>
<accession>A0A2K2HA80</accession>
<dbReference type="SUPFAM" id="SSF100950">
    <property type="entry name" value="NagB/RpiA/CoA transferase-like"/>
    <property type="match status" value="1"/>
</dbReference>
<dbReference type="AlphaFoldDB" id="A0A2K2HA80"/>
<dbReference type="RefSeq" id="WP_103115327.1">
    <property type="nucleotide sequence ID" value="NZ_PPFX01000016.1"/>
</dbReference>
<reference evidence="2 3" key="1">
    <citation type="journal article" date="2018" name="Genome Announc.">
        <title>Genome Sequence of Geothermobacter sp. HR-1 Iron Reducer from the Loihi Seamount.</title>
        <authorList>
            <person name="Smith H."/>
            <person name="Abuyen K."/>
            <person name="Tremblay J."/>
            <person name="Savalia P."/>
            <person name="Perez-Rodriguez I."/>
            <person name="Emerson D."/>
            <person name="Tully B."/>
            <person name="Amend J."/>
        </authorList>
    </citation>
    <scope>NUCLEOTIDE SEQUENCE [LARGE SCALE GENOMIC DNA]</scope>
    <source>
        <strain evidence="2 3">HR-1</strain>
    </source>
</reference>
<dbReference type="InterPro" id="IPR037171">
    <property type="entry name" value="NagB/RpiA_transferase-like"/>
</dbReference>
<dbReference type="Proteomes" id="UP000236340">
    <property type="component" value="Unassembled WGS sequence"/>
</dbReference>
<dbReference type="Gene3D" id="3.40.50.10420">
    <property type="entry name" value="NagB/RpiA/CoA transferase-like"/>
    <property type="match status" value="1"/>
</dbReference>
<organism evidence="2 3">
    <name type="scientific">Geothermobacter hydrogeniphilus</name>
    <dbReference type="NCBI Taxonomy" id="1969733"/>
    <lineage>
        <taxon>Bacteria</taxon>
        <taxon>Pseudomonadati</taxon>
        <taxon>Thermodesulfobacteriota</taxon>
        <taxon>Desulfuromonadia</taxon>
        <taxon>Desulfuromonadales</taxon>
        <taxon>Geothermobacteraceae</taxon>
        <taxon>Geothermobacter</taxon>
    </lineage>
</organism>
<evidence type="ECO:0000313" key="2">
    <source>
        <dbReference type="EMBL" id="PNU20212.1"/>
    </source>
</evidence>
<feature type="domain" description="LUD" evidence="1">
    <location>
        <begin position="68"/>
        <end position="177"/>
    </location>
</feature>
<dbReference type="PANTHER" id="PTHR43682:SF1">
    <property type="entry name" value="LACTATE UTILIZATION PROTEIN C"/>
    <property type="match status" value="1"/>
</dbReference>
<proteinExistence type="predicted"/>
<evidence type="ECO:0000259" key="1">
    <source>
        <dbReference type="Pfam" id="PF02589"/>
    </source>
</evidence>
<dbReference type="InterPro" id="IPR024185">
    <property type="entry name" value="FTHF_cligase-like_sf"/>
</dbReference>